<evidence type="ECO:0000313" key="1">
    <source>
        <dbReference type="EMBL" id="CAG8685525.1"/>
    </source>
</evidence>
<proteinExistence type="predicted"/>
<organism evidence="1 2">
    <name type="scientific">Ambispora gerdemannii</name>
    <dbReference type="NCBI Taxonomy" id="144530"/>
    <lineage>
        <taxon>Eukaryota</taxon>
        <taxon>Fungi</taxon>
        <taxon>Fungi incertae sedis</taxon>
        <taxon>Mucoromycota</taxon>
        <taxon>Glomeromycotina</taxon>
        <taxon>Glomeromycetes</taxon>
        <taxon>Archaeosporales</taxon>
        <taxon>Ambisporaceae</taxon>
        <taxon>Ambispora</taxon>
    </lineage>
</organism>
<dbReference type="EMBL" id="CAJVPL010011932">
    <property type="protein sequence ID" value="CAG8685525.1"/>
    <property type="molecule type" value="Genomic_DNA"/>
</dbReference>
<evidence type="ECO:0000313" key="2">
    <source>
        <dbReference type="Proteomes" id="UP000789831"/>
    </source>
</evidence>
<name>A0A9N9EPE3_9GLOM</name>
<keyword evidence="2" id="KW-1185">Reference proteome</keyword>
<comment type="caution">
    <text evidence="1">The sequence shown here is derived from an EMBL/GenBank/DDBJ whole genome shotgun (WGS) entry which is preliminary data.</text>
</comment>
<reference evidence="1" key="1">
    <citation type="submission" date="2021-06" db="EMBL/GenBank/DDBJ databases">
        <authorList>
            <person name="Kallberg Y."/>
            <person name="Tangrot J."/>
            <person name="Rosling A."/>
        </authorList>
    </citation>
    <scope>NUCLEOTIDE SEQUENCE</scope>
    <source>
        <strain evidence="1">MT106</strain>
    </source>
</reference>
<protein>
    <submittedName>
        <fullName evidence="1">4516_t:CDS:1</fullName>
    </submittedName>
</protein>
<dbReference type="AlphaFoldDB" id="A0A9N9EPE3"/>
<dbReference type="Proteomes" id="UP000789831">
    <property type="component" value="Unassembled WGS sequence"/>
</dbReference>
<gene>
    <name evidence="1" type="ORF">AGERDE_LOCUS12860</name>
</gene>
<feature type="non-terminal residue" evidence="1">
    <location>
        <position position="1"/>
    </location>
</feature>
<sequence>EPSPETDYETGLLELFLSLAQTNKPSRIERYLSMGQCRNSPSKSSNQLSLVLYYYF</sequence>
<feature type="non-terminal residue" evidence="1">
    <location>
        <position position="56"/>
    </location>
</feature>
<accession>A0A9N9EPE3</accession>